<dbReference type="HOGENOM" id="CLU_013985_32_1_6"/>
<dbReference type="InterPro" id="IPR016181">
    <property type="entry name" value="Acyl_CoA_acyltransferase"/>
</dbReference>
<dbReference type="Gene3D" id="3.40.630.30">
    <property type="match status" value="1"/>
</dbReference>
<dbReference type="STRING" id="335284.Pcryo_0836"/>
<sequence>MTNATPINPTNGSLKIMPLSQSDYDAWLSLWQSYLTFYESSLPLETTNATWHSLLDSNVSIYGFGAWQDDKLVGITHVVLHPNTWNSTECCYLEDLYVNQSVRGQGVGRALIEQVYEFARQQNCNRVYWTTQEGNTTARKLYDTIATQTDMVQYRKNL</sequence>
<evidence type="ECO:0000259" key="3">
    <source>
        <dbReference type="PROSITE" id="PS51186"/>
    </source>
</evidence>
<accession>Q1QCI4</accession>
<dbReference type="PANTHER" id="PTHR10545:SF42">
    <property type="entry name" value="ACETYLTRANSFERASE"/>
    <property type="match status" value="1"/>
</dbReference>
<dbReference type="RefSeq" id="WP_011513182.1">
    <property type="nucleotide sequence ID" value="NC_007969.1"/>
</dbReference>
<dbReference type="Proteomes" id="UP000002425">
    <property type="component" value="Chromosome"/>
</dbReference>
<protein>
    <submittedName>
        <fullName evidence="4">GCN5-related N-acetyltransferase</fullName>
    </submittedName>
</protein>
<proteinExistence type="predicted"/>
<dbReference type="eggNOG" id="COG0456">
    <property type="taxonomic scope" value="Bacteria"/>
</dbReference>
<dbReference type="CDD" id="cd04301">
    <property type="entry name" value="NAT_SF"/>
    <property type="match status" value="1"/>
</dbReference>
<name>Q1QCI4_PSYCK</name>
<dbReference type="AlphaFoldDB" id="Q1QCI4"/>
<evidence type="ECO:0000256" key="2">
    <source>
        <dbReference type="ARBA" id="ARBA00023315"/>
    </source>
</evidence>
<dbReference type="PROSITE" id="PS51186">
    <property type="entry name" value="GNAT"/>
    <property type="match status" value="1"/>
</dbReference>
<keyword evidence="1" id="KW-0808">Transferase</keyword>
<gene>
    <name evidence="4" type="ordered locus">Pcryo_0836</name>
</gene>
<keyword evidence="2" id="KW-0012">Acyltransferase</keyword>
<evidence type="ECO:0000313" key="4">
    <source>
        <dbReference type="EMBL" id="ABE74619.1"/>
    </source>
</evidence>
<dbReference type="KEGG" id="pcr:Pcryo_0836"/>
<reference evidence="4" key="1">
    <citation type="submission" date="2006-03" db="EMBL/GenBank/DDBJ databases">
        <title>Complete sequence of chromosome of Psychrobacter cryohalolentis K5.</title>
        <authorList>
            <consortium name="US DOE Joint Genome Institute"/>
            <person name="Copeland A."/>
            <person name="Lucas S."/>
            <person name="Lapidus A."/>
            <person name="Barry K."/>
            <person name="Detter J.C."/>
            <person name="Glavina del Rio T."/>
            <person name="Hammon N."/>
            <person name="Israni S."/>
            <person name="Dalin E."/>
            <person name="Tice H."/>
            <person name="Pitluck S."/>
            <person name="Brettin T."/>
            <person name="Bruce D."/>
            <person name="Han C."/>
            <person name="Tapia R."/>
            <person name="Sims D.R."/>
            <person name="Gilna P."/>
            <person name="Schmutz J."/>
            <person name="Larimer F."/>
            <person name="Land M."/>
            <person name="Hauser L."/>
            <person name="Kyrpides N."/>
            <person name="Kim E."/>
            <person name="Richardson P."/>
        </authorList>
    </citation>
    <scope>NUCLEOTIDE SEQUENCE</scope>
    <source>
        <strain evidence="4">K5</strain>
    </source>
</reference>
<keyword evidence="5" id="KW-1185">Reference proteome</keyword>
<evidence type="ECO:0000256" key="1">
    <source>
        <dbReference type="ARBA" id="ARBA00022679"/>
    </source>
</evidence>
<dbReference type="Pfam" id="PF00583">
    <property type="entry name" value="Acetyltransf_1"/>
    <property type="match status" value="1"/>
</dbReference>
<dbReference type="EMBL" id="CP000323">
    <property type="protein sequence ID" value="ABE74619.1"/>
    <property type="molecule type" value="Genomic_DNA"/>
</dbReference>
<dbReference type="InterPro" id="IPR051016">
    <property type="entry name" value="Diverse_Substrate_AcTransf"/>
</dbReference>
<evidence type="ECO:0000313" key="5">
    <source>
        <dbReference type="Proteomes" id="UP000002425"/>
    </source>
</evidence>
<dbReference type="SUPFAM" id="SSF55729">
    <property type="entry name" value="Acyl-CoA N-acyltransferases (Nat)"/>
    <property type="match status" value="1"/>
</dbReference>
<dbReference type="PANTHER" id="PTHR10545">
    <property type="entry name" value="DIAMINE N-ACETYLTRANSFERASE"/>
    <property type="match status" value="1"/>
</dbReference>
<dbReference type="InterPro" id="IPR000182">
    <property type="entry name" value="GNAT_dom"/>
</dbReference>
<organism evidence="4 5">
    <name type="scientific">Psychrobacter cryohalolentis (strain ATCC BAA-1226 / DSM 17306 / VKM B-2378 / K5)</name>
    <dbReference type="NCBI Taxonomy" id="335284"/>
    <lineage>
        <taxon>Bacteria</taxon>
        <taxon>Pseudomonadati</taxon>
        <taxon>Pseudomonadota</taxon>
        <taxon>Gammaproteobacteria</taxon>
        <taxon>Moraxellales</taxon>
        <taxon>Moraxellaceae</taxon>
        <taxon>Psychrobacter</taxon>
    </lineage>
</organism>
<feature type="domain" description="N-acetyltransferase" evidence="3">
    <location>
        <begin position="14"/>
        <end position="158"/>
    </location>
</feature>
<dbReference type="GO" id="GO:0008080">
    <property type="term" value="F:N-acetyltransferase activity"/>
    <property type="evidence" value="ECO:0007669"/>
    <property type="project" value="TreeGrafter"/>
</dbReference>